<gene>
    <name evidence="2" type="ORF">EURHEDRAFT_417295</name>
</gene>
<evidence type="ECO:0000313" key="3">
    <source>
        <dbReference type="Proteomes" id="UP000019804"/>
    </source>
</evidence>
<dbReference type="Proteomes" id="UP000019804">
    <property type="component" value="Unassembled WGS sequence"/>
</dbReference>
<keyword evidence="1" id="KW-0812">Transmembrane</keyword>
<dbReference type="OrthoDB" id="5329176at2759"/>
<dbReference type="AlphaFoldDB" id="A0A017S1D9"/>
<proteinExistence type="predicted"/>
<evidence type="ECO:0000313" key="2">
    <source>
        <dbReference type="EMBL" id="EYE90631.1"/>
    </source>
</evidence>
<dbReference type="RefSeq" id="XP_040634321.1">
    <property type="nucleotide sequence ID" value="XM_040783164.1"/>
</dbReference>
<keyword evidence="1" id="KW-1133">Transmembrane helix</keyword>
<sequence length="73" mass="8243">MLNDFIILLIPFPEHDAADEYTEKFCYSGIMAVGLFVCVACVASIARIHYLSPLHSNDRRHMAHGPSIHLVHH</sequence>
<feature type="transmembrane region" description="Helical" evidence="1">
    <location>
        <begin position="27"/>
        <end position="50"/>
    </location>
</feature>
<dbReference type="HOGENOM" id="CLU_2704413_0_0_1"/>
<protein>
    <submittedName>
        <fullName evidence="2">Uncharacterized protein</fullName>
    </submittedName>
</protein>
<dbReference type="EMBL" id="KK088456">
    <property type="protein sequence ID" value="EYE90631.1"/>
    <property type="molecule type" value="Genomic_DNA"/>
</dbReference>
<evidence type="ECO:0000256" key="1">
    <source>
        <dbReference type="SAM" id="Phobius"/>
    </source>
</evidence>
<dbReference type="GeneID" id="63698288"/>
<name>A0A017S1D9_ASPRC</name>
<accession>A0A017S1D9</accession>
<reference evidence="3" key="1">
    <citation type="journal article" date="2014" name="Nat. Commun.">
        <title>Genomic adaptations of the halophilic Dead Sea filamentous fungus Eurotium rubrum.</title>
        <authorList>
            <person name="Kis-Papo T."/>
            <person name="Weig A.R."/>
            <person name="Riley R."/>
            <person name="Persoh D."/>
            <person name="Salamov A."/>
            <person name="Sun H."/>
            <person name="Lipzen A."/>
            <person name="Wasser S.P."/>
            <person name="Rambold G."/>
            <person name="Grigoriev I.V."/>
            <person name="Nevo E."/>
        </authorList>
    </citation>
    <scope>NUCLEOTIDE SEQUENCE [LARGE SCALE GENOMIC DNA]</scope>
    <source>
        <strain evidence="3">CBS 135680</strain>
    </source>
</reference>
<keyword evidence="3" id="KW-1185">Reference proteome</keyword>
<organism evidence="2 3">
    <name type="scientific">Aspergillus ruber (strain CBS 135680)</name>
    <dbReference type="NCBI Taxonomy" id="1388766"/>
    <lineage>
        <taxon>Eukaryota</taxon>
        <taxon>Fungi</taxon>
        <taxon>Dikarya</taxon>
        <taxon>Ascomycota</taxon>
        <taxon>Pezizomycotina</taxon>
        <taxon>Eurotiomycetes</taxon>
        <taxon>Eurotiomycetidae</taxon>
        <taxon>Eurotiales</taxon>
        <taxon>Aspergillaceae</taxon>
        <taxon>Aspergillus</taxon>
        <taxon>Aspergillus subgen. Aspergillus</taxon>
    </lineage>
</organism>
<keyword evidence="1" id="KW-0472">Membrane</keyword>